<dbReference type="PROSITE" id="PS51257">
    <property type="entry name" value="PROKAR_LIPOPROTEIN"/>
    <property type="match status" value="1"/>
</dbReference>
<dbReference type="PANTHER" id="PTHR13847:SF150">
    <property type="entry name" value="OXIDOREDUCTASE TDA3-RELATED"/>
    <property type="match status" value="1"/>
</dbReference>
<protein>
    <submittedName>
        <fullName evidence="2">FAD dependent oxidoreductase</fullName>
    </submittedName>
</protein>
<dbReference type="Proteomes" id="UP001209540">
    <property type="component" value="Unassembled WGS sequence"/>
</dbReference>
<evidence type="ECO:0000313" key="2">
    <source>
        <dbReference type="EMBL" id="KAI9264384.1"/>
    </source>
</evidence>
<evidence type="ECO:0000313" key="3">
    <source>
        <dbReference type="Proteomes" id="UP001209540"/>
    </source>
</evidence>
<organism evidence="2 3">
    <name type="scientific">Phascolomyces articulosus</name>
    <dbReference type="NCBI Taxonomy" id="60185"/>
    <lineage>
        <taxon>Eukaryota</taxon>
        <taxon>Fungi</taxon>
        <taxon>Fungi incertae sedis</taxon>
        <taxon>Mucoromycota</taxon>
        <taxon>Mucoromycotina</taxon>
        <taxon>Mucoromycetes</taxon>
        <taxon>Mucorales</taxon>
        <taxon>Lichtheimiaceae</taxon>
        <taxon>Phascolomyces</taxon>
    </lineage>
</organism>
<evidence type="ECO:0000259" key="1">
    <source>
        <dbReference type="Pfam" id="PF01266"/>
    </source>
</evidence>
<dbReference type="Pfam" id="PF01266">
    <property type="entry name" value="DAO"/>
    <property type="match status" value="1"/>
</dbReference>
<sequence>MSSKHIIVIGGGVVGACATYYLSRNIGIRVTVIEKTGVACNASGKAGGFLAYNWSDDTAIGDLSRKSFKLHGELATELDGENKYGYRKVDTYSVLYQGGKSKPKTKQDMDVMAWIDASGIRHMEKLGNMTDTAQVHPRLFTETLFETAKQTGNVTLRTGFGVSHVIIDDDQIHGVQLDNGEIINGDSVVVCMGAWSGQLPTLHLPIDGQRAHSIVFKPQNPVPAQMLFTTILDGTRTHHPEVYPRPDGTVYMCGATDNTKLPSSADQIQVDSQAIRELERLRDTLAPELYGGDKLIAQQACYLPVSEDGTPFVGPHPKYKQLIIAAGHSCWGILQAPATGLMISELIVNDRISCVDREAVEALDPTNRC</sequence>
<comment type="caution">
    <text evidence="2">The sequence shown here is derived from an EMBL/GenBank/DDBJ whole genome shotgun (WGS) entry which is preliminary data.</text>
</comment>
<dbReference type="InterPro" id="IPR036188">
    <property type="entry name" value="FAD/NAD-bd_sf"/>
</dbReference>
<name>A0AAD5PEY1_9FUNG</name>
<reference evidence="2" key="2">
    <citation type="submission" date="2023-02" db="EMBL/GenBank/DDBJ databases">
        <authorList>
            <consortium name="DOE Joint Genome Institute"/>
            <person name="Mondo S.J."/>
            <person name="Chang Y."/>
            <person name="Wang Y."/>
            <person name="Ahrendt S."/>
            <person name="Andreopoulos W."/>
            <person name="Barry K."/>
            <person name="Beard J."/>
            <person name="Benny G.L."/>
            <person name="Blankenship S."/>
            <person name="Bonito G."/>
            <person name="Cuomo C."/>
            <person name="Desiro A."/>
            <person name="Gervers K.A."/>
            <person name="Hundley H."/>
            <person name="Kuo A."/>
            <person name="LaButti K."/>
            <person name="Lang B.F."/>
            <person name="Lipzen A."/>
            <person name="O'Donnell K."/>
            <person name="Pangilinan J."/>
            <person name="Reynolds N."/>
            <person name="Sandor L."/>
            <person name="Smith M.W."/>
            <person name="Tsang A."/>
            <person name="Grigoriev I.V."/>
            <person name="Stajich J.E."/>
            <person name="Spatafora J.W."/>
        </authorList>
    </citation>
    <scope>NUCLEOTIDE SEQUENCE</scope>
    <source>
        <strain evidence="2">RSA 2281</strain>
    </source>
</reference>
<feature type="domain" description="FAD dependent oxidoreductase" evidence="1">
    <location>
        <begin position="6"/>
        <end position="346"/>
    </location>
</feature>
<dbReference type="PANTHER" id="PTHR13847">
    <property type="entry name" value="SARCOSINE DEHYDROGENASE-RELATED"/>
    <property type="match status" value="1"/>
</dbReference>
<reference evidence="2" key="1">
    <citation type="journal article" date="2022" name="IScience">
        <title>Evolution of zygomycete secretomes and the origins of terrestrial fungal ecologies.</title>
        <authorList>
            <person name="Chang Y."/>
            <person name="Wang Y."/>
            <person name="Mondo S."/>
            <person name="Ahrendt S."/>
            <person name="Andreopoulos W."/>
            <person name="Barry K."/>
            <person name="Beard J."/>
            <person name="Benny G.L."/>
            <person name="Blankenship S."/>
            <person name="Bonito G."/>
            <person name="Cuomo C."/>
            <person name="Desiro A."/>
            <person name="Gervers K.A."/>
            <person name="Hundley H."/>
            <person name="Kuo A."/>
            <person name="LaButti K."/>
            <person name="Lang B.F."/>
            <person name="Lipzen A."/>
            <person name="O'Donnell K."/>
            <person name="Pangilinan J."/>
            <person name="Reynolds N."/>
            <person name="Sandor L."/>
            <person name="Smith M.E."/>
            <person name="Tsang A."/>
            <person name="Grigoriev I.V."/>
            <person name="Stajich J.E."/>
            <person name="Spatafora J.W."/>
        </authorList>
    </citation>
    <scope>NUCLEOTIDE SEQUENCE</scope>
    <source>
        <strain evidence="2">RSA 2281</strain>
    </source>
</reference>
<dbReference type="Gene3D" id="3.30.9.10">
    <property type="entry name" value="D-Amino Acid Oxidase, subunit A, domain 2"/>
    <property type="match status" value="1"/>
</dbReference>
<dbReference type="GO" id="GO:0005737">
    <property type="term" value="C:cytoplasm"/>
    <property type="evidence" value="ECO:0007669"/>
    <property type="project" value="TreeGrafter"/>
</dbReference>
<accession>A0AAD5PEY1</accession>
<dbReference type="InterPro" id="IPR006076">
    <property type="entry name" value="FAD-dep_OxRdtase"/>
</dbReference>
<gene>
    <name evidence="2" type="ORF">BDA99DRAFT_509205</name>
</gene>
<dbReference type="SUPFAM" id="SSF51905">
    <property type="entry name" value="FAD/NAD(P)-binding domain"/>
    <property type="match status" value="1"/>
</dbReference>
<dbReference type="AlphaFoldDB" id="A0AAD5PEY1"/>
<dbReference type="Gene3D" id="3.50.50.60">
    <property type="entry name" value="FAD/NAD(P)-binding domain"/>
    <property type="match status" value="1"/>
</dbReference>
<proteinExistence type="predicted"/>
<dbReference type="EMBL" id="JAIXMP010000012">
    <property type="protein sequence ID" value="KAI9264384.1"/>
    <property type="molecule type" value="Genomic_DNA"/>
</dbReference>
<keyword evidence="3" id="KW-1185">Reference proteome</keyword>